<evidence type="ECO:0000313" key="2">
    <source>
        <dbReference type="Proteomes" id="UP001596547"/>
    </source>
</evidence>
<dbReference type="AlphaFoldDB" id="A0ABD6A4K4"/>
<evidence type="ECO:0000313" key="1">
    <source>
        <dbReference type="EMBL" id="MFC7315315.1"/>
    </source>
</evidence>
<dbReference type="InterPro" id="IPR036291">
    <property type="entry name" value="NAD(P)-bd_dom_sf"/>
</dbReference>
<reference evidence="1 2" key="1">
    <citation type="journal article" date="2019" name="Int. J. Syst. Evol. Microbiol.">
        <title>The Global Catalogue of Microorganisms (GCM) 10K type strain sequencing project: providing services to taxonomists for standard genome sequencing and annotation.</title>
        <authorList>
            <consortium name="The Broad Institute Genomics Platform"/>
            <consortium name="The Broad Institute Genome Sequencing Center for Infectious Disease"/>
            <person name="Wu L."/>
            <person name="Ma J."/>
        </authorList>
    </citation>
    <scope>NUCLEOTIDE SEQUENCE [LARGE SCALE GENOMIC DNA]</scope>
    <source>
        <strain evidence="1 2">PSR21</strain>
    </source>
</reference>
<gene>
    <name evidence="1" type="ORF">ACFQPE_00695</name>
</gene>
<dbReference type="SUPFAM" id="SSF51735">
    <property type="entry name" value="NAD(P)-binding Rossmann-fold domains"/>
    <property type="match status" value="1"/>
</dbReference>
<organism evidence="1 2">
    <name type="scientific">Halomarina halobia</name>
    <dbReference type="NCBI Taxonomy" id="3033386"/>
    <lineage>
        <taxon>Archaea</taxon>
        <taxon>Methanobacteriati</taxon>
        <taxon>Methanobacteriota</taxon>
        <taxon>Stenosarchaea group</taxon>
        <taxon>Halobacteria</taxon>
        <taxon>Halobacteriales</taxon>
        <taxon>Natronomonadaceae</taxon>
        <taxon>Halomarina</taxon>
    </lineage>
</organism>
<dbReference type="InterPro" id="IPR002347">
    <property type="entry name" value="SDR_fam"/>
</dbReference>
<name>A0ABD6A4K4_9EURY</name>
<dbReference type="GeneID" id="79314276"/>
<accession>A0ABD6A4K4</accession>
<protein>
    <submittedName>
        <fullName evidence="1">SDR family oxidoreductase</fullName>
    </submittedName>
</protein>
<sequence>MTSRREECSKAGTPGNVAKAALFLVSDRSASVNGESLVLDGRMSSTQ</sequence>
<dbReference type="EMBL" id="JBHTBF010000001">
    <property type="protein sequence ID" value="MFC7315315.1"/>
    <property type="molecule type" value="Genomic_DNA"/>
</dbReference>
<dbReference type="Pfam" id="PF13561">
    <property type="entry name" value="adh_short_C2"/>
    <property type="match status" value="1"/>
</dbReference>
<dbReference type="Gene3D" id="3.40.50.720">
    <property type="entry name" value="NAD(P)-binding Rossmann-like Domain"/>
    <property type="match status" value="1"/>
</dbReference>
<dbReference type="RefSeq" id="WP_276304718.1">
    <property type="nucleotide sequence ID" value="NZ_CP119992.1"/>
</dbReference>
<comment type="caution">
    <text evidence="1">The sequence shown here is derived from an EMBL/GenBank/DDBJ whole genome shotgun (WGS) entry which is preliminary data.</text>
</comment>
<keyword evidence="2" id="KW-1185">Reference proteome</keyword>
<proteinExistence type="predicted"/>
<dbReference type="Proteomes" id="UP001596547">
    <property type="component" value="Unassembled WGS sequence"/>
</dbReference>